<evidence type="ECO:0000256" key="1">
    <source>
        <dbReference type="SAM" id="SignalP"/>
    </source>
</evidence>
<dbReference type="EMBL" id="GGFL01013677">
    <property type="protein sequence ID" value="MBW77855.1"/>
    <property type="molecule type" value="Transcribed_RNA"/>
</dbReference>
<feature type="signal peptide" evidence="1">
    <location>
        <begin position="1"/>
        <end position="19"/>
    </location>
</feature>
<sequence>MFTLTISTVLGCLVQDVFSQRIPFLLPLGGCKVMDQSAYHRTDDRLRPRLTFSHNSLVFTSRVQPKVQRRSL</sequence>
<proteinExistence type="predicted"/>
<keyword evidence="1" id="KW-0732">Signal</keyword>
<name>A0A2M4DJZ3_ANODA</name>
<feature type="chain" id="PRO_5014947788" evidence="1">
    <location>
        <begin position="20"/>
        <end position="72"/>
    </location>
</feature>
<reference evidence="2" key="1">
    <citation type="submission" date="2018-01" db="EMBL/GenBank/DDBJ databases">
        <title>An insight into the sialome of Amazonian anophelines.</title>
        <authorList>
            <person name="Ribeiro J.M."/>
            <person name="Scarpassa V."/>
            <person name="Calvo E."/>
        </authorList>
    </citation>
    <scope>NUCLEOTIDE SEQUENCE</scope>
</reference>
<evidence type="ECO:0000313" key="2">
    <source>
        <dbReference type="EMBL" id="MBW77855.1"/>
    </source>
</evidence>
<organism evidence="2">
    <name type="scientific">Anopheles darlingi</name>
    <name type="common">Mosquito</name>
    <dbReference type="NCBI Taxonomy" id="43151"/>
    <lineage>
        <taxon>Eukaryota</taxon>
        <taxon>Metazoa</taxon>
        <taxon>Ecdysozoa</taxon>
        <taxon>Arthropoda</taxon>
        <taxon>Hexapoda</taxon>
        <taxon>Insecta</taxon>
        <taxon>Pterygota</taxon>
        <taxon>Neoptera</taxon>
        <taxon>Endopterygota</taxon>
        <taxon>Diptera</taxon>
        <taxon>Nematocera</taxon>
        <taxon>Culicoidea</taxon>
        <taxon>Culicidae</taxon>
        <taxon>Anophelinae</taxon>
        <taxon>Anopheles</taxon>
    </lineage>
</organism>
<dbReference type="AlphaFoldDB" id="A0A2M4DJZ3"/>
<protein>
    <submittedName>
        <fullName evidence="2">Putative secreted protein</fullName>
    </submittedName>
</protein>
<accession>A0A2M4DJZ3</accession>